<comment type="caution">
    <text evidence="3">The sequence shown here is derived from an EMBL/GenBank/DDBJ whole genome shotgun (WGS) entry which is preliminary data.</text>
</comment>
<dbReference type="Pfam" id="PF07051">
    <property type="entry name" value="OCIA"/>
    <property type="match status" value="1"/>
</dbReference>
<evidence type="ECO:0000313" key="3">
    <source>
        <dbReference type="EMBL" id="CAG2204811.1"/>
    </source>
</evidence>
<sequence>MSYNIDSKEDYKAPPPYKQFNEPYDHRKPPPMHNQHYDQQQRMRLDDPRTLSEEEKQLLYGCRKDSFWQRSLPLSIGCFIGLRMAQQKGFVKWSVWKDFGALFGGYVIGKASFIPVCKRRIVERLPNSNLARAVTGEKLLSNDPNTYGDSTVQINSAGSSTVLCLRHKMVKKYIQTLTWIQILDLTDQPLQETQQPVKKSVTYDDLRQMSRQKVTPLPRQDMYSSRLPVYPDNHDNDRQNNDNDSGFSQRDDSFNKQPQQDEESRNRRRRPQFSPDSGAKNQYGDVWDKV</sequence>
<feature type="region of interest" description="Disordered" evidence="1">
    <location>
        <begin position="1"/>
        <end position="44"/>
    </location>
</feature>
<feature type="region of interest" description="Disordered" evidence="1">
    <location>
        <begin position="191"/>
        <end position="290"/>
    </location>
</feature>
<feature type="compositionally biased region" description="Basic and acidic residues" evidence="1">
    <location>
        <begin position="1"/>
        <end position="12"/>
    </location>
</feature>
<dbReference type="PANTHER" id="PTHR13336">
    <property type="entry name" value="OVARIAN CARCINOMA IMMUNOREACTIVE ANTIGEN"/>
    <property type="match status" value="1"/>
</dbReference>
<keyword evidence="4" id="KW-1185">Reference proteome</keyword>
<evidence type="ECO:0000256" key="1">
    <source>
        <dbReference type="SAM" id="MobiDB-lite"/>
    </source>
</evidence>
<feature type="compositionally biased region" description="Basic and acidic residues" evidence="1">
    <location>
        <begin position="232"/>
        <end position="241"/>
    </location>
</feature>
<dbReference type="GO" id="GO:0005768">
    <property type="term" value="C:endosome"/>
    <property type="evidence" value="ECO:0007669"/>
    <property type="project" value="TreeGrafter"/>
</dbReference>
<dbReference type="OrthoDB" id="6513616at2759"/>
<accession>A0A8S3R6L1</accession>
<organism evidence="3 4">
    <name type="scientific">Mytilus edulis</name>
    <name type="common">Blue mussel</name>
    <dbReference type="NCBI Taxonomy" id="6550"/>
    <lineage>
        <taxon>Eukaryota</taxon>
        <taxon>Metazoa</taxon>
        <taxon>Spiralia</taxon>
        <taxon>Lophotrochozoa</taxon>
        <taxon>Mollusca</taxon>
        <taxon>Bivalvia</taxon>
        <taxon>Autobranchia</taxon>
        <taxon>Pteriomorphia</taxon>
        <taxon>Mytilida</taxon>
        <taxon>Mytiloidea</taxon>
        <taxon>Mytilidae</taxon>
        <taxon>Mytilinae</taxon>
        <taxon>Mytilus</taxon>
    </lineage>
</organism>
<evidence type="ECO:0000259" key="2">
    <source>
        <dbReference type="Pfam" id="PF07051"/>
    </source>
</evidence>
<dbReference type="EMBL" id="CAJPWZ010000984">
    <property type="protein sequence ID" value="CAG2204811.1"/>
    <property type="molecule type" value="Genomic_DNA"/>
</dbReference>
<dbReference type="PANTHER" id="PTHR13336:SF3">
    <property type="entry name" value="OCIA DOMAIN-CONTAINING PROTEIN 1"/>
    <property type="match status" value="1"/>
</dbReference>
<dbReference type="Proteomes" id="UP000683360">
    <property type="component" value="Unassembled WGS sequence"/>
</dbReference>
<feature type="domain" description="OCIA" evidence="2">
    <location>
        <begin position="51"/>
        <end position="128"/>
    </location>
</feature>
<dbReference type="InterPro" id="IPR040187">
    <property type="entry name" value="OCAD1/2"/>
</dbReference>
<proteinExistence type="predicted"/>
<name>A0A8S3R6L1_MYTED</name>
<evidence type="ECO:0000313" key="4">
    <source>
        <dbReference type="Proteomes" id="UP000683360"/>
    </source>
</evidence>
<reference evidence="3" key="1">
    <citation type="submission" date="2021-03" db="EMBL/GenBank/DDBJ databases">
        <authorList>
            <person name="Bekaert M."/>
        </authorList>
    </citation>
    <scope>NUCLEOTIDE SEQUENCE</scope>
</reference>
<protein>
    <recommendedName>
        <fullName evidence="2">OCIA domain-containing protein</fullName>
    </recommendedName>
</protein>
<dbReference type="InterPro" id="IPR009764">
    <property type="entry name" value="OCIA_dom"/>
</dbReference>
<gene>
    <name evidence="3" type="ORF">MEDL_19225</name>
</gene>
<dbReference type="AlphaFoldDB" id="A0A8S3R6L1"/>
<feature type="compositionally biased region" description="Basic and acidic residues" evidence="1">
    <location>
        <begin position="35"/>
        <end position="44"/>
    </location>
</feature>